<organism evidence="2 3">
    <name type="scientific">Marivita hallyeonensis</name>
    <dbReference type="NCBI Taxonomy" id="996342"/>
    <lineage>
        <taxon>Bacteria</taxon>
        <taxon>Pseudomonadati</taxon>
        <taxon>Pseudomonadota</taxon>
        <taxon>Alphaproteobacteria</taxon>
        <taxon>Rhodobacterales</taxon>
        <taxon>Roseobacteraceae</taxon>
        <taxon>Marivita</taxon>
    </lineage>
</organism>
<dbReference type="AlphaFoldDB" id="A0A1M5Y5F9"/>
<keyword evidence="3" id="KW-1185">Reference proteome</keyword>
<feature type="region of interest" description="Disordered" evidence="1">
    <location>
        <begin position="1"/>
        <end position="20"/>
    </location>
</feature>
<name>A0A1M5Y5F9_9RHOB</name>
<reference evidence="2 3" key="1">
    <citation type="submission" date="2016-11" db="EMBL/GenBank/DDBJ databases">
        <authorList>
            <person name="Jaros S."/>
            <person name="Januszkiewicz K."/>
            <person name="Wedrychowicz H."/>
        </authorList>
    </citation>
    <scope>NUCLEOTIDE SEQUENCE [LARGE SCALE GENOMIC DNA]</scope>
    <source>
        <strain evidence="2 3">DSM 29431</strain>
    </source>
</reference>
<evidence type="ECO:0000256" key="1">
    <source>
        <dbReference type="SAM" id="MobiDB-lite"/>
    </source>
</evidence>
<evidence type="ECO:0000313" key="3">
    <source>
        <dbReference type="Proteomes" id="UP000184221"/>
    </source>
</evidence>
<dbReference type="STRING" id="996342.SAMN05443551_0061"/>
<accession>A0A1M5Y5F9</accession>
<protein>
    <submittedName>
        <fullName evidence="2">Uncharacterized protein</fullName>
    </submittedName>
</protein>
<proteinExistence type="predicted"/>
<sequence>MPEPIDPGTAQDFDQPLNTDPDYTVSHIFSTDDISATFDGGTQGDPGATYIDFSGANGTKTTKEGVTLYPIDSEFGFIVTDFSGAEQKAIDGSYTEGWAGDLTIGGEQAGLVVSDAPTDVFKTPAVLGTWLTGLGSNTVKASTEHYVTMQNVLSDQMFPEDPSAVYQLDDDLILLSQNPLWNEQYVRVLLADQTTYGVTDANEDGVVDIRDLLNPNESTIEYDIAYGNDYSVTMKDDGKLLYRWGTAVKRPNDVRIEVELPLPEEFNFTDAGSGLKQLFRITEAELATHHTITNNPNDQIRPEDYENESAIGTLPTYQIVENYNGETGRTVWESTDDYYAGDGTLYPAGTILRDSALAGTLSATILQEIGATSKDLEQGFTNAWYTTMDREPFEPVLTPGGDYETGPRWRLKPDKYGQDLPSVVIPEDPSDPLPIQNGEEKYEVGAETQTVINLLDWATPISPLAISAGWQNNSGTVSGNGLNMTDNFDVAFYVKGDIKPATLYSTELVMSYEAVEINAAGTTISGTADSDFLVGVNGNTFNGGAGEDLFVLSYGVSAEGPETVTASVVEDFEVGVDKLGLIGFDALAEFDVDELADRQKIQQGASGNDLTISVDGVLVATLEGVAADLGVSGGPTAGVDPGEGLDIGASFLITNPGESTVNPNPDPAPVTTVLNSGNSNINVDGTTNVFLDFGGQDTYTILNSLSADVTITDNDPSIINLPTGIIVSEALFLADGVEFTINDNTVTLLGDPASFEFVFGGTPIDPMAGTSQSYTETADAFGTIIPAPGEAANAATITGAIQDDGTIDGTAALASLIGISVSPIENDIPTF</sequence>
<gene>
    <name evidence="2" type="ORF">SAMN05443551_0061</name>
</gene>
<evidence type="ECO:0000313" key="2">
    <source>
        <dbReference type="EMBL" id="SHI06713.1"/>
    </source>
</evidence>
<dbReference type="EMBL" id="FQXC01000011">
    <property type="protein sequence ID" value="SHI06713.1"/>
    <property type="molecule type" value="Genomic_DNA"/>
</dbReference>
<dbReference type="Proteomes" id="UP000184221">
    <property type="component" value="Unassembled WGS sequence"/>
</dbReference>